<dbReference type="AlphaFoldDB" id="A0AAV3TY23"/>
<organism evidence="1 2">
    <name type="scientific">Halioxenophilus aromaticivorans</name>
    <dbReference type="NCBI Taxonomy" id="1306992"/>
    <lineage>
        <taxon>Bacteria</taxon>
        <taxon>Pseudomonadati</taxon>
        <taxon>Pseudomonadota</taxon>
        <taxon>Gammaproteobacteria</taxon>
        <taxon>Alteromonadales</taxon>
        <taxon>Alteromonadaceae</taxon>
        <taxon>Halioxenophilus</taxon>
    </lineage>
</organism>
<gene>
    <name evidence="1" type="ORF">GCM10025791_06570</name>
</gene>
<keyword evidence="2" id="KW-1185">Reference proteome</keyword>
<sequence length="75" mass="9064">MKYGDELSEIFRPMLKPEGHNQPYKWHNPEGAKPFTRNRFKTPLRMKFINQLPQLVFEPFYFTLKLVDFLVRSGF</sequence>
<comment type="caution">
    <text evidence="1">The sequence shown here is derived from an EMBL/GenBank/DDBJ whole genome shotgun (WGS) entry which is preliminary data.</text>
</comment>
<proteinExistence type="predicted"/>
<accession>A0AAV3TY23</accession>
<evidence type="ECO:0000313" key="1">
    <source>
        <dbReference type="EMBL" id="GAA4932683.1"/>
    </source>
</evidence>
<dbReference type="EMBL" id="BAABLX010000005">
    <property type="protein sequence ID" value="GAA4932683.1"/>
    <property type="molecule type" value="Genomic_DNA"/>
</dbReference>
<protein>
    <submittedName>
        <fullName evidence="1">Uncharacterized protein</fullName>
    </submittedName>
</protein>
<reference evidence="2" key="1">
    <citation type="journal article" date="2019" name="Int. J. Syst. Evol. Microbiol.">
        <title>The Global Catalogue of Microorganisms (GCM) 10K type strain sequencing project: providing services to taxonomists for standard genome sequencing and annotation.</title>
        <authorList>
            <consortium name="The Broad Institute Genomics Platform"/>
            <consortium name="The Broad Institute Genome Sequencing Center for Infectious Disease"/>
            <person name="Wu L."/>
            <person name="Ma J."/>
        </authorList>
    </citation>
    <scope>NUCLEOTIDE SEQUENCE [LARGE SCALE GENOMIC DNA]</scope>
    <source>
        <strain evidence="2">JCM 19134</strain>
    </source>
</reference>
<name>A0AAV3TY23_9ALTE</name>
<dbReference type="Proteomes" id="UP001409585">
    <property type="component" value="Unassembled WGS sequence"/>
</dbReference>
<evidence type="ECO:0000313" key="2">
    <source>
        <dbReference type="Proteomes" id="UP001409585"/>
    </source>
</evidence>